<dbReference type="AlphaFoldDB" id="A0A8K1ZYC1"/>
<name>A0A8K1ZYC1_9CYAN</name>
<sequence length="146" mass="16259">MHIGVTGPRRLTPDQEMKATEDLIQLLTPGTTLHAGDAKGLDTLARELAVNCRLYQYDAEGWQPWQLQKRSRGMVDALVVVGGTLHAWPNKVCPLGLTIDSWQGSGTWGTVRYAIAKGIRVELHPLIPEAIAPDWLELRTQQLVLW</sequence>
<dbReference type="Proteomes" id="UP000607397">
    <property type="component" value="Unassembled WGS sequence"/>
</dbReference>
<evidence type="ECO:0000313" key="1">
    <source>
        <dbReference type="EMBL" id="NCJ07409.1"/>
    </source>
</evidence>
<reference evidence="1" key="1">
    <citation type="submission" date="2019-12" db="EMBL/GenBank/DDBJ databases">
        <title>High-Quality draft genome sequences of three cyanobacteria isolated from the limestone walls of the Old Cathedral of Coimbra.</title>
        <authorList>
            <person name="Tiago I."/>
            <person name="Soares F."/>
            <person name="Portugal A."/>
        </authorList>
    </citation>
    <scope>NUCLEOTIDE SEQUENCE [LARGE SCALE GENOMIC DNA]</scope>
    <source>
        <strain evidence="1">C</strain>
    </source>
</reference>
<proteinExistence type="predicted"/>
<accession>A0A8K1ZYC1</accession>
<protein>
    <submittedName>
        <fullName evidence="1">Uncharacterized protein</fullName>
    </submittedName>
</protein>
<gene>
    <name evidence="1" type="ORF">GS597_13000</name>
</gene>
<evidence type="ECO:0000313" key="2">
    <source>
        <dbReference type="Proteomes" id="UP000607397"/>
    </source>
</evidence>
<dbReference type="EMBL" id="WVIC01000025">
    <property type="protein sequence ID" value="NCJ07409.1"/>
    <property type="molecule type" value="Genomic_DNA"/>
</dbReference>
<keyword evidence="2" id="KW-1185">Reference proteome</keyword>
<organism evidence="1 2">
    <name type="scientific">Petrachloros mirabilis ULC683</name>
    <dbReference type="NCBI Taxonomy" id="2781853"/>
    <lineage>
        <taxon>Bacteria</taxon>
        <taxon>Bacillati</taxon>
        <taxon>Cyanobacteriota</taxon>
        <taxon>Cyanophyceae</taxon>
        <taxon>Synechococcales</taxon>
        <taxon>Petrachlorosaceae</taxon>
        <taxon>Petrachloros</taxon>
        <taxon>Petrachloros mirabilis</taxon>
    </lineage>
</organism>
<comment type="caution">
    <text evidence="1">The sequence shown here is derived from an EMBL/GenBank/DDBJ whole genome shotgun (WGS) entry which is preliminary data.</text>
</comment>